<dbReference type="NCBIfam" id="TIGR04183">
    <property type="entry name" value="Por_Secre_tail"/>
    <property type="match status" value="1"/>
</dbReference>
<dbReference type="EMBL" id="JAVRBG010000008">
    <property type="protein sequence ID" value="MDT0294910.1"/>
    <property type="molecule type" value="Genomic_DNA"/>
</dbReference>
<feature type="domain" description="DUF8202" evidence="4">
    <location>
        <begin position="224"/>
        <end position="408"/>
    </location>
</feature>
<comment type="caution">
    <text evidence="5">The sequence shown here is derived from an EMBL/GenBank/DDBJ whole genome shotgun (WGS) entry which is preliminary data.</text>
</comment>
<dbReference type="InterPro" id="IPR058515">
    <property type="entry name" value="DUF8202"/>
</dbReference>
<evidence type="ECO:0000313" key="6">
    <source>
        <dbReference type="Proteomes" id="UP001182991"/>
    </source>
</evidence>
<feature type="domain" description="Secretion system C-terminal sorting" evidence="3">
    <location>
        <begin position="1003"/>
        <end position="1078"/>
    </location>
</feature>
<protein>
    <submittedName>
        <fullName evidence="5">T9SS type A sorting domain-containing protein</fullName>
    </submittedName>
</protein>
<keyword evidence="6" id="KW-1185">Reference proteome</keyword>
<evidence type="ECO:0000259" key="4">
    <source>
        <dbReference type="Pfam" id="PF26628"/>
    </source>
</evidence>
<feature type="signal peptide" evidence="2">
    <location>
        <begin position="1"/>
        <end position="20"/>
    </location>
</feature>
<reference evidence="6" key="1">
    <citation type="submission" date="2023-07" db="EMBL/GenBank/DDBJ databases">
        <title>Isolating and identifying novel microbial strains from the Mariana Trench.</title>
        <authorList>
            <person name="Fu H."/>
        </authorList>
    </citation>
    <scope>NUCLEOTIDE SEQUENCE [LARGE SCALE GENOMIC DNA]</scope>
    <source>
        <strain evidence="6">T-y2</strain>
    </source>
</reference>
<sequence>MKLNLLFLSVLLCMVSSLQAQHFPGGVTGAEVWYKTTHEDLDNNIFIDYSGNEVRISDCNSFNSDLFNFNPSIRAEKLCLFYNDRLENVNAHNLFVVSEPIDNKKSFRHFSTVFNNSVPDNFIYLGNQVNLNDSIARNAYFLETQQGFASQLFSKFNQHQNTHVHFYSWSNYDQDKKFKSFGRKGETLHYIGRYIPFEEVENGLQFNGLLPEFVSYDRMLTDNERNRIESYLGLKYGITLNRTRDYKNSKNKIFWDKVNNELFKNNIFGLGRDDISGLNQLQAESAHRRDYLVAGVTQILETNQKLQERVRIENNNFIVFGDTGKKDISSPNELGLRLMKKVWLAQTTGRKAWEEFPIKFKLFLNEEFQPYLQDIKAGKLVVWMLHDKFTDNSYVSDFDNGNIEYYKPVDLDFLSNGKAYAHFNKETFFDPDRSFFDQFTFAVGPEIIIQVRYKKWQCKDKCFDIEIIVKGGSPDYSVELIDEVGNPIQVEFSHIENDEFIYNAKVCGPQKYSVGVDDSNGATSSYSFLVEERNYTLDLGSDQSLNAQQTEVTIDAGQGIDDPDATYQWFYNGVQIYHSESILVVDEIGEYCVIVTTSDMSCQLEDCIRIYHQLKGTMKPVSSCNQEENYLEIFIDEGSPNFETHVVGNGLDYYQTNSSNQFIIPNVPSGSYTVTVTDAAGASFTETINFSGTGFNLGSLGSDQTLSETQPQITLDGTLPFGNDPNFSYQWYRNDELLSNTNSEFTVGVPGEYKVIVIDPSRDCDGVATINIDHDFKGSINYLNDCGESSNTIEILIDYGIPVYYISIIGTQANGDSYVLEESYTGNITLSDFPYGEYTITVTDDYGGSLEQAIEFIGLQLNIHEQLQNLSGQCVSGYDEDFCEDVDVPYIHPAYTCNSFDLDASTLINSGQNVSYEWFITEISLDITSPEITFEPGGECYSSNNPDFDSDYSCQSLPVYKVVITDNETGCSISQSFAIRGWCPVREMNKNAPTPAPNLLTKVYPNPTQQGAIFYYDVSSEENFNGVVELHDMNGKQIRQININGQSSYTLPFSMLSAGVYLITVKTNGKLTTDRIIIE</sequence>
<evidence type="ECO:0000256" key="1">
    <source>
        <dbReference type="ARBA" id="ARBA00022729"/>
    </source>
</evidence>
<evidence type="ECO:0000313" key="5">
    <source>
        <dbReference type="EMBL" id="MDT0294910.1"/>
    </source>
</evidence>
<evidence type="ECO:0000256" key="2">
    <source>
        <dbReference type="SAM" id="SignalP"/>
    </source>
</evidence>
<keyword evidence="1 2" id="KW-0732">Signal</keyword>
<gene>
    <name evidence="5" type="ORF">RLT85_09710</name>
</gene>
<feature type="chain" id="PRO_5046746149" evidence="2">
    <location>
        <begin position="21"/>
        <end position="1079"/>
    </location>
</feature>
<dbReference type="Pfam" id="PF18962">
    <property type="entry name" value="Por_Secre_tail"/>
    <property type="match status" value="1"/>
</dbReference>
<accession>A0ABU2KJM6</accession>
<organism evidence="5 6">
    <name type="scientific">Mesonia ostreae</name>
    <dbReference type="NCBI Taxonomy" id="861110"/>
    <lineage>
        <taxon>Bacteria</taxon>
        <taxon>Pseudomonadati</taxon>
        <taxon>Bacteroidota</taxon>
        <taxon>Flavobacteriia</taxon>
        <taxon>Flavobacteriales</taxon>
        <taxon>Flavobacteriaceae</taxon>
        <taxon>Mesonia</taxon>
    </lineage>
</organism>
<name>A0ABU2KJM6_9FLAO</name>
<dbReference type="InterPro" id="IPR026444">
    <property type="entry name" value="Secre_tail"/>
</dbReference>
<dbReference type="Proteomes" id="UP001182991">
    <property type="component" value="Unassembled WGS sequence"/>
</dbReference>
<evidence type="ECO:0000259" key="3">
    <source>
        <dbReference type="Pfam" id="PF18962"/>
    </source>
</evidence>
<proteinExistence type="predicted"/>
<dbReference type="Pfam" id="PF26628">
    <property type="entry name" value="DUF8202"/>
    <property type="match status" value="1"/>
</dbReference>
<dbReference type="RefSeq" id="WP_311401839.1">
    <property type="nucleotide sequence ID" value="NZ_JAVRBG010000008.1"/>
</dbReference>